<dbReference type="PANTHER" id="PTHR20873">
    <property type="entry name" value="L-SERYL-TRNA(SEC) KINASE"/>
    <property type="match status" value="1"/>
</dbReference>
<dbReference type="InterPro" id="IPR027417">
    <property type="entry name" value="P-loop_NTPase"/>
</dbReference>
<name>A0A1R1YCT4_9FUNG</name>
<evidence type="ECO:0000313" key="2">
    <source>
        <dbReference type="Proteomes" id="UP000187429"/>
    </source>
</evidence>
<proteinExistence type="predicted"/>
<organism evidence="1 2">
    <name type="scientific">Smittium culicis</name>
    <dbReference type="NCBI Taxonomy" id="133412"/>
    <lineage>
        <taxon>Eukaryota</taxon>
        <taxon>Fungi</taxon>
        <taxon>Fungi incertae sedis</taxon>
        <taxon>Zoopagomycota</taxon>
        <taxon>Kickxellomycotina</taxon>
        <taxon>Harpellomycetes</taxon>
        <taxon>Harpellales</taxon>
        <taxon>Legeriomycetaceae</taxon>
        <taxon>Smittium</taxon>
    </lineage>
</organism>
<dbReference type="GO" id="GO:0016301">
    <property type="term" value="F:kinase activity"/>
    <property type="evidence" value="ECO:0007669"/>
    <property type="project" value="UniProtKB-KW"/>
</dbReference>
<dbReference type="EMBL" id="LSSM01001793">
    <property type="protein sequence ID" value="OMJ24625.1"/>
    <property type="molecule type" value="Genomic_DNA"/>
</dbReference>
<dbReference type="Proteomes" id="UP000187429">
    <property type="component" value="Unassembled WGS sequence"/>
</dbReference>
<evidence type="ECO:0000313" key="1">
    <source>
        <dbReference type="EMBL" id="OMJ24625.1"/>
    </source>
</evidence>
<keyword evidence="2" id="KW-1185">Reference proteome</keyword>
<dbReference type="PANTHER" id="PTHR20873:SF0">
    <property type="entry name" value="L-SERYL-TRNA(SEC) KINASE"/>
    <property type="match status" value="1"/>
</dbReference>
<accession>A0A1R1YCT4</accession>
<keyword evidence="1" id="KW-0418">Kinase</keyword>
<dbReference type="Gene3D" id="3.40.50.300">
    <property type="entry name" value="P-loop containing nucleotide triphosphate hydrolases"/>
    <property type="match status" value="1"/>
</dbReference>
<sequence>MSAETAVVLIFGLPATGKTKLSNSIVSLSSASPLPQTAYNNYFSGSSSFRYIVKKISFDEEIKDWIAPITIADSSLKFLSLNNTQFITQSSSIAHNTPTKSNPQTNQNSNQFIPDIPSISELNSSFDSLSFENNFKIQRLDLLNKCIQLIKSESYITPTSLPSNDKTLRFVYLIDDVFTYFSMRKAWFNTCCKNNWSFMQIYLTCPKELRNSRNIDRALFENSHSVPQGSMDFLESRFEPPFKHPSWWEKQFTLPLSNGENSQSSLTYNSFKAMEFVHENLTVFKNKIYCFNHDLQIRQESKLATSASPIHQYHLILKNLVSVCLNDFLSDKTRTSNSVKLYASSLNDFKNSLFKNIKKNPQYWNKNLIESEFHNFVHTYLN</sequence>
<dbReference type="OrthoDB" id="9972657at2759"/>
<comment type="caution">
    <text evidence="1">The sequence shown here is derived from an EMBL/GenBank/DDBJ whole genome shotgun (WGS) entry which is preliminary data.</text>
</comment>
<dbReference type="GO" id="GO:0000049">
    <property type="term" value="F:tRNA binding"/>
    <property type="evidence" value="ECO:0007669"/>
    <property type="project" value="TreeGrafter"/>
</dbReference>
<keyword evidence="1" id="KW-0808">Transferase</keyword>
<dbReference type="SUPFAM" id="SSF52540">
    <property type="entry name" value="P-loop containing nucleoside triphosphate hydrolases"/>
    <property type="match status" value="1"/>
</dbReference>
<dbReference type="AlphaFoldDB" id="A0A1R1YCT4"/>
<reference evidence="2" key="1">
    <citation type="submission" date="2017-01" db="EMBL/GenBank/DDBJ databases">
        <authorList>
            <person name="Wang Y."/>
            <person name="White M."/>
            <person name="Kvist S."/>
            <person name="Moncalvo J.-M."/>
        </authorList>
    </citation>
    <scope>NUCLEOTIDE SEQUENCE [LARGE SCALE GENOMIC DNA]</scope>
    <source>
        <strain evidence="2">ID-206-W2</strain>
    </source>
</reference>
<dbReference type="InterPro" id="IPR052648">
    <property type="entry name" value="Ser-tRNA(Sec)_kinase"/>
</dbReference>
<gene>
    <name evidence="1" type="ORF">AYI69_g4565</name>
</gene>
<protein>
    <submittedName>
        <fullName evidence="1">L-seryl-tRNA(Sec) kinase</fullName>
    </submittedName>
</protein>